<evidence type="ECO:0000259" key="2">
    <source>
        <dbReference type="Pfam" id="PF00144"/>
    </source>
</evidence>
<evidence type="ECO:0000313" key="3">
    <source>
        <dbReference type="EMBL" id="MDG3004914.1"/>
    </source>
</evidence>
<feature type="transmembrane region" description="Helical" evidence="1">
    <location>
        <begin position="305"/>
        <end position="322"/>
    </location>
</feature>
<keyword evidence="4" id="KW-1185">Reference proteome</keyword>
<sequence length="446" mass="45898">MGTIEVVRAEADEQAARYLRAAGNVGLAIGLLAGGEEVALGYGETDKGSGRVPDGRTVFEIGSITKVFTALLLADAAGSGEVRLDRPVGELLPAGVRMPAYRGEPITLAHLAEHTSALPRLPGNLGATIKDAKNPYRDYGVEDLHAYLNAARVGFPPGSGASYSNLGAGLLGHVLALRAGEPYEDLLAARVLRPLGLADTAIALSADQEARMAPGHDAKGEPTSRWDLPTFAGAGALRSTVAEMLTFLRANLDPAATPLEPALRECQAPRPVAWRRRIGVGWPHALGLAAASLLVQWSVPVPPGSATFLAAALLPALAALAWKGFWSGAWAAAATWAGCMALWGSQFGWLPAGTTLFVVVGLAGLLSGYIPPTGRVRLGWQEATVGAGATALWHNGGTGGYRSFIGFIPGSRVGVAVLSNSANDVDAIGLALLGRLAAAAGDGPKP</sequence>
<evidence type="ECO:0000313" key="4">
    <source>
        <dbReference type="Proteomes" id="UP001216907"/>
    </source>
</evidence>
<feature type="transmembrane region" description="Helical" evidence="1">
    <location>
        <begin position="280"/>
        <end position="299"/>
    </location>
</feature>
<keyword evidence="1" id="KW-0472">Membrane</keyword>
<dbReference type="InterPro" id="IPR001466">
    <property type="entry name" value="Beta-lactam-related"/>
</dbReference>
<protein>
    <submittedName>
        <fullName evidence="3">Serine hydrolase</fullName>
    </submittedName>
</protein>
<dbReference type="Gene3D" id="3.40.710.10">
    <property type="entry name" value="DD-peptidase/beta-lactamase superfamily"/>
    <property type="match status" value="2"/>
</dbReference>
<dbReference type="InterPro" id="IPR012338">
    <property type="entry name" value="Beta-lactam/transpept-like"/>
</dbReference>
<dbReference type="InterPro" id="IPR050491">
    <property type="entry name" value="AmpC-like"/>
</dbReference>
<feature type="transmembrane region" description="Helical" evidence="1">
    <location>
        <begin position="352"/>
        <end position="370"/>
    </location>
</feature>
<keyword evidence="1" id="KW-0812">Transmembrane</keyword>
<proteinExistence type="predicted"/>
<gene>
    <name evidence="3" type="ORF">PZE19_14095</name>
</gene>
<dbReference type="PANTHER" id="PTHR46825:SF7">
    <property type="entry name" value="D-ALANYL-D-ALANINE CARBOXYPEPTIDASE"/>
    <property type="match status" value="1"/>
</dbReference>
<dbReference type="RefSeq" id="WP_277861265.1">
    <property type="nucleotide sequence ID" value="NZ_JARRAG010000002.1"/>
</dbReference>
<keyword evidence="3" id="KW-0378">Hydrolase</keyword>
<dbReference type="Pfam" id="PF00144">
    <property type="entry name" value="Beta-lactamase"/>
    <property type="match status" value="1"/>
</dbReference>
<reference evidence="3 4" key="1">
    <citation type="submission" date="2023-03" db="EMBL/GenBank/DDBJ databases">
        <title>Paludisphaera mucosa sp. nov. a novel planctomycete from northern fen.</title>
        <authorList>
            <person name="Ivanova A."/>
        </authorList>
    </citation>
    <scope>NUCLEOTIDE SEQUENCE [LARGE SCALE GENOMIC DNA]</scope>
    <source>
        <strain evidence="3 4">Pla2</strain>
    </source>
</reference>
<dbReference type="GO" id="GO:0016787">
    <property type="term" value="F:hydrolase activity"/>
    <property type="evidence" value="ECO:0007669"/>
    <property type="project" value="UniProtKB-KW"/>
</dbReference>
<organism evidence="3 4">
    <name type="scientific">Paludisphaera mucosa</name>
    <dbReference type="NCBI Taxonomy" id="3030827"/>
    <lineage>
        <taxon>Bacteria</taxon>
        <taxon>Pseudomonadati</taxon>
        <taxon>Planctomycetota</taxon>
        <taxon>Planctomycetia</taxon>
        <taxon>Isosphaerales</taxon>
        <taxon>Isosphaeraceae</taxon>
        <taxon>Paludisphaera</taxon>
    </lineage>
</organism>
<evidence type="ECO:0000256" key="1">
    <source>
        <dbReference type="SAM" id="Phobius"/>
    </source>
</evidence>
<dbReference type="PANTHER" id="PTHR46825">
    <property type="entry name" value="D-ALANYL-D-ALANINE-CARBOXYPEPTIDASE/ENDOPEPTIDASE AMPH"/>
    <property type="match status" value="1"/>
</dbReference>
<dbReference type="EMBL" id="JARRAG010000002">
    <property type="protein sequence ID" value="MDG3004914.1"/>
    <property type="molecule type" value="Genomic_DNA"/>
</dbReference>
<name>A0ABT6FBE8_9BACT</name>
<feature type="domain" description="Beta-lactamase-related" evidence="2">
    <location>
        <begin position="19"/>
        <end position="293"/>
    </location>
</feature>
<comment type="caution">
    <text evidence="3">The sequence shown here is derived from an EMBL/GenBank/DDBJ whole genome shotgun (WGS) entry which is preliminary data.</text>
</comment>
<keyword evidence="1" id="KW-1133">Transmembrane helix</keyword>
<dbReference type="SUPFAM" id="SSF56601">
    <property type="entry name" value="beta-lactamase/transpeptidase-like"/>
    <property type="match status" value="1"/>
</dbReference>
<accession>A0ABT6FBE8</accession>
<dbReference type="Proteomes" id="UP001216907">
    <property type="component" value="Unassembled WGS sequence"/>
</dbReference>